<dbReference type="InterPro" id="IPR008988">
    <property type="entry name" value="Transcriptional_repressor_C"/>
</dbReference>
<dbReference type="InterPro" id="IPR045864">
    <property type="entry name" value="aa-tRNA-synth_II/BPL/LPL"/>
</dbReference>
<proteinExistence type="inferred from homology"/>
<feature type="binding site" evidence="6">
    <location>
        <begin position="114"/>
        <end position="116"/>
    </location>
    <ligand>
        <name>biotin</name>
        <dbReference type="ChEBI" id="CHEBI:57586"/>
    </ligand>
</feature>
<evidence type="ECO:0000256" key="5">
    <source>
        <dbReference type="ARBA" id="ARBA00047846"/>
    </source>
</evidence>
<dbReference type="GO" id="GO:0005737">
    <property type="term" value="C:cytoplasm"/>
    <property type="evidence" value="ECO:0007669"/>
    <property type="project" value="TreeGrafter"/>
</dbReference>
<keyword evidence="6" id="KW-0238">DNA-binding</keyword>
<dbReference type="SUPFAM" id="SSF50037">
    <property type="entry name" value="C-terminal domain of transcriptional repressors"/>
    <property type="match status" value="1"/>
</dbReference>
<dbReference type="Pfam" id="PF02237">
    <property type="entry name" value="BPL_C"/>
    <property type="match status" value="1"/>
</dbReference>
<dbReference type="InterPro" id="IPR036390">
    <property type="entry name" value="WH_DNA-bd_sf"/>
</dbReference>
<comment type="similarity">
    <text evidence="6">Belongs to the biotin--protein ligase family.</text>
</comment>
<feature type="binding site" evidence="6">
    <location>
        <begin position="86"/>
        <end position="88"/>
    </location>
    <ligand>
        <name>biotin</name>
        <dbReference type="ChEBI" id="CHEBI:57586"/>
    </ligand>
</feature>
<keyword evidence="2 6" id="KW-0547">Nucleotide-binding</keyword>
<dbReference type="NCBIfam" id="NF008847">
    <property type="entry name" value="PRK11886.1-2"/>
    <property type="match status" value="1"/>
</dbReference>
<comment type="caution">
    <text evidence="8">The sequence shown here is derived from an EMBL/GenBank/DDBJ whole genome shotgun (WGS) entry which is preliminary data.</text>
</comment>
<keyword evidence="1 6" id="KW-0436">Ligase</keyword>
<organism evidence="8 9">
    <name type="scientific">Parathalassolituus penaei</name>
    <dbReference type="NCBI Taxonomy" id="2997323"/>
    <lineage>
        <taxon>Bacteria</taxon>
        <taxon>Pseudomonadati</taxon>
        <taxon>Pseudomonadota</taxon>
        <taxon>Gammaproteobacteria</taxon>
        <taxon>Oceanospirillales</taxon>
        <taxon>Oceanospirillaceae</taxon>
        <taxon>Parathalassolituus</taxon>
    </lineage>
</organism>
<protein>
    <recommendedName>
        <fullName evidence="6">Bifunctional ligase/repressor BirA</fullName>
    </recommendedName>
    <alternativeName>
        <fullName evidence="6">Biotin operon repressor</fullName>
    </alternativeName>
    <alternativeName>
        <fullName evidence="6">Biotin--[acetyl-CoA-carboxylase] ligase</fullName>
        <ecNumber evidence="6">6.3.4.15</ecNumber>
    </alternativeName>
    <alternativeName>
        <fullName evidence="6">Biotin--protein ligase</fullName>
    </alternativeName>
    <alternativeName>
        <fullName evidence="6">Biotin-[acetyl-CoA carboxylase] synthetase</fullName>
    </alternativeName>
</protein>
<dbReference type="GO" id="GO:0004077">
    <property type="term" value="F:biotin--[biotin carboxyl-carrier protein] ligase activity"/>
    <property type="evidence" value="ECO:0007669"/>
    <property type="project" value="UniProtKB-UniRule"/>
</dbReference>
<dbReference type="AlphaFoldDB" id="A0A9X3ITP2"/>
<dbReference type="GO" id="GO:0006355">
    <property type="term" value="P:regulation of DNA-templated transcription"/>
    <property type="evidence" value="ECO:0007669"/>
    <property type="project" value="UniProtKB-UniRule"/>
</dbReference>
<name>A0A9X3ITP2_9GAMM</name>
<dbReference type="Gene3D" id="3.30.930.10">
    <property type="entry name" value="Bira Bifunctional Protein, Domain 2"/>
    <property type="match status" value="1"/>
</dbReference>
<keyword evidence="3 6" id="KW-0067">ATP-binding</keyword>
<dbReference type="Pfam" id="PF03099">
    <property type="entry name" value="BPL_LplA_LipB"/>
    <property type="match status" value="1"/>
</dbReference>
<dbReference type="Pfam" id="PF08279">
    <property type="entry name" value="HTH_11"/>
    <property type="match status" value="1"/>
</dbReference>
<feature type="binding site" evidence="6">
    <location>
        <position position="110"/>
    </location>
    <ligand>
        <name>biotin</name>
        <dbReference type="ChEBI" id="CHEBI:57586"/>
    </ligand>
</feature>
<dbReference type="GO" id="GO:0003677">
    <property type="term" value="F:DNA binding"/>
    <property type="evidence" value="ECO:0007669"/>
    <property type="project" value="UniProtKB-UniRule"/>
</dbReference>
<dbReference type="PANTHER" id="PTHR12835">
    <property type="entry name" value="BIOTIN PROTEIN LIGASE"/>
    <property type="match status" value="1"/>
</dbReference>
<dbReference type="EMBL" id="JAPNOA010000039">
    <property type="protein sequence ID" value="MCY0966099.1"/>
    <property type="molecule type" value="Genomic_DNA"/>
</dbReference>
<evidence type="ECO:0000256" key="2">
    <source>
        <dbReference type="ARBA" id="ARBA00022741"/>
    </source>
</evidence>
<evidence type="ECO:0000313" key="9">
    <source>
        <dbReference type="Proteomes" id="UP001150830"/>
    </source>
</evidence>
<dbReference type="SUPFAM" id="SSF46785">
    <property type="entry name" value="Winged helix' DNA-binding domain"/>
    <property type="match status" value="1"/>
</dbReference>
<dbReference type="Gene3D" id="1.10.10.10">
    <property type="entry name" value="Winged helix-like DNA-binding domain superfamily/Winged helix DNA-binding domain"/>
    <property type="match status" value="1"/>
</dbReference>
<feature type="DNA-binding region" description="H-T-H motif" evidence="6">
    <location>
        <begin position="17"/>
        <end position="36"/>
    </location>
</feature>
<evidence type="ECO:0000259" key="7">
    <source>
        <dbReference type="PROSITE" id="PS51733"/>
    </source>
</evidence>
<comment type="function">
    <text evidence="6">Acts both as a biotin--[acetyl-CoA-carboxylase] ligase and a biotin-operon repressor. In the presence of ATP, BirA activates biotin to form the BirA-biotinyl-5'-adenylate (BirA-bio-5'-AMP or holoBirA) complex. HoloBirA can either transfer the biotinyl moiety to the biotin carboxyl carrier protein (BCCP) subunit of acetyl-CoA carboxylase, or bind to the biotin operator site and inhibit transcription of the operon.</text>
</comment>
<feature type="domain" description="BPL/LPL catalytic" evidence="7">
    <location>
        <begin position="75"/>
        <end position="252"/>
    </location>
</feature>
<dbReference type="InterPro" id="IPR030855">
    <property type="entry name" value="Bifunct_BirA"/>
</dbReference>
<comment type="catalytic activity">
    <reaction evidence="5 6">
        <text>biotin + L-lysyl-[protein] + ATP = N(6)-biotinyl-L-lysyl-[protein] + AMP + diphosphate + H(+)</text>
        <dbReference type="Rhea" id="RHEA:11756"/>
        <dbReference type="Rhea" id="RHEA-COMP:9752"/>
        <dbReference type="Rhea" id="RHEA-COMP:10505"/>
        <dbReference type="ChEBI" id="CHEBI:15378"/>
        <dbReference type="ChEBI" id="CHEBI:29969"/>
        <dbReference type="ChEBI" id="CHEBI:30616"/>
        <dbReference type="ChEBI" id="CHEBI:33019"/>
        <dbReference type="ChEBI" id="CHEBI:57586"/>
        <dbReference type="ChEBI" id="CHEBI:83144"/>
        <dbReference type="ChEBI" id="CHEBI:456215"/>
        <dbReference type="EC" id="6.3.4.15"/>
    </reaction>
</comment>
<dbReference type="InterPro" id="IPR004408">
    <property type="entry name" value="Biotin_CoA_COase_ligase"/>
</dbReference>
<evidence type="ECO:0000256" key="1">
    <source>
        <dbReference type="ARBA" id="ARBA00022598"/>
    </source>
</evidence>
<dbReference type="EC" id="6.3.4.15" evidence="6"/>
<gene>
    <name evidence="6 8" type="primary">birA</name>
    <name evidence="8" type="ORF">OUO13_12970</name>
</gene>
<dbReference type="InterPro" id="IPR013196">
    <property type="entry name" value="HTH_11"/>
</dbReference>
<dbReference type="Gene3D" id="2.30.30.100">
    <property type="match status" value="1"/>
</dbReference>
<evidence type="ECO:0000313" key="8">
    <source>
        <dbReference type="EMBL" id="MCY0966099.1"/>
    </source>
</evidence>
<dbReference type="Proteomes" id="UP001150830">
    <property type="component" value="Unassembled WGS sequence"/>
</dbReference>
<keyword evidence="9" id="KW-1185">Reference proteome</keyword>
<keyword evidence="6" id="KW-0805">Transcription regulation</keyword>
<dbReference type="NCBIfam" id="TIGR00121">
    <property type="entry name" value="birA_ligase"/>
    <property type="match status" value="1"/>
</dbReference>
<dbReference type="PANTHER" id="PTHR12835:SF5">
    <property type="entry name" value="BIOTIN--PROTEIN LIGASE"/>
    <property type="match status" value="1"/>
</dbReference>
<sequence>MLEQLLALLADGRFHSGDELGQQLGVSRAAVWKQLKKLDDLEIPCSSVKGKGYRLQEPVELLSSSSITSQLSPRLDRLDILLDVDSTNSYLLERAGDHMGKRYAVLAEKQRAGRGRRGRHWVSPFGKNIYLSLLVTLPGDLSGQEGLSLMTAIAVERALVQLGISGIGLKWPNDVYLDGRKLAGILLEARQSQANYCQIVIGIGLNMALSDSDASSIEQPWAALRQYQPDLSRNQVAAVLLAQLLRTVEEFQRDGFAPWVQYWAERDVYYQKEVNLVSGINEKRGIVKGVNRKGELLLQTEKGMEVIVAGELSVRPVA</sequence>
<dbReference type="InterPro" id="IPR036388">
    <property type="entry name" value="WH-like_DNA-bd_sf"/>
</dbReference>
<evidence type="ECO:0000256" key="4">
    <source>
        <dbReference type="ARBA" id="ARBA00023267"/>
    </source>
</evidence>
<feature type="binding site" evidence="6">
    <location>
        <position position="181"/>
    </location>
    <ligand>
        <name>biotin</name>
        <dbReference type="ChEBI" id="CHEBI:57586"/>
    </ligand>
</feature>
<dbReference type="RefSeq" id="WP_283174310.1">
    <property type="nucleotide sequence ID" value="NZ_JAPNOA010000039.1"/>
</dbReference>
<dbReference type="PROSITE" id="PS51733">
    <property type="entry name" value="BPL_LPL_CATALYTIC"/>
    <property type="match status" value="1"/>
</dbReference>
<keyword evidence="6" id="KW-0804">Transcription</keyword>
<dbReference type="GO" id="GO:0005524">
    <property type="term" value="F:ATP binding"/>
    <property type="evidence" value="ECO:0007669"/>
    <property type="project" value="UniProtKB-UniRule"/>
</dbReference>
<reference evidence="8" key="1">
    <citation type="submission" date="2022-11" db="EMBL/GenBank/DDBJ databases">
        <title>Parathalassolutuus dongxingensis gen. nov., sp. nov., a novel member of family Oceanospirillaceae isolated from a coastal shrimp pond in Guangxi, China.</title>
        <authorList>
            <person name="Chen H."/>
        </authorList>
    </citation>
    <scope>NUCLEOTIDE SEQUENCE</scope>
    <source>
        <strain evidence="8">G-43</strain>
    </source>
</reference>
<evidence type="ECO:0000256" key="3">
    <source>
        <dbReference type="ARBA" id="ARBA00022840"/>
    </source>
</evidence>
<dbReference type="InterPro" id="IPR004143">
    <property type="entry name" value="BPL_LPL_catalytic"/>
</dbReference>
<keyword evidence="4 6" id="KW-0092">Biotin</keyword>
<accession>A0A9X3ITP2</accession>
<dbReference type="InterPro" id="IPR003142">
    <property type="entry name" value="BPL_C"/>
</dbReference>
<dbReference type="SUPFAM" id="SSF55681">
    <property type="entry name" value="Class II aaRS and biotin synthetases"/>
    <property type="match status" value="1"/>
</dbReference>
<dbReference type="CDD" id="cd16442">
    <property type="entry name" value="BPL"/>
    <property type="match status" value="1"/>
</dbReference>
<keyword evidence="6" id="KW-0678">Repressor</keyword>
<evidence type="ECO:0000256" key="6">
    <source>
        <dbReference type="HAMAP-Rule" id="MF_00978"/>
    </source>
</evidence>
<dbReference type="HAMAP" id="MF_00978">
    <property type="entry name" value="Bifunct_BirA"/>
    <property type="match status" value="1"/>
</dbReference>